<sequence>MAAETDGYIGCMARKDITMTDDETASFLEGTHVLQVSSIDADGYPHIAPMWYIMDDGKIVFRSFTKSQKIVNLTRNNKIGVLVEAGDGYNELRGIMIRGTARFVTDPAYILKVYGGLAARYAMLGGTPQQLTPEELDAAFGRFASKNTAVIVEPEKIASWDHRKLGGVY</sequence>
<dbReference type="GO" id="GO:0005829">
    <property type="term" value="C:cytosol"/>
    <property type="evidence" value="ECO:0007669"/>
    <property type="project" value="TreeGrafter"/>
</dbReference>
<proteinExistence type="predicted"/>
<evidence type="ECO:0000259" key="2">
    <source>
        <dbReference type="Pfam" id="PF01243"/>
    </source>
</evidence>
<dbReference type="InterPro" id="IPR011576">
    <property type="entry name" value="Pyridox_Oxase_N"/>
</dbReference>
<dbReference type="Gene3D" id="2.30.110.10">
    <property type="entry name" value="Electron Transport, Fmn-binding Protein, Chain A"/>
    <property type="match status" value="1"/>
</dbReference>
<gene>
    <name evidence="3" type="ORF">MNBD_ACTINO02-1111</name>
</gene>
<dbReference type="AlphaFoldDB" id="A0A3B0T815"/>
<dbReference type="Pfam" id="PF01243">
    <property type="entry name" value="PNPOx_N"/>
    <property type="match status" value="1"/>
</dbReference>
<dbReference type="InterPro" id="IPR052019">
    <property type="entry name" value="F420H2_bilvrd_red/Heme_oxyg"/>
</dbReference>
<dbReference type="SUPFAM" id="SSF50475">
    <property type="entry name" value="FMN-binding split barrel"/>
    <property type="match status" value="1"/>
</dbReference>
<dbReference type="PANTHER" id="PTHR35176:SF6">
    <property type="entry name" value="HEME OXYGENASE HI_0854-RELATED"/>
    <property type="match status" value="1"/>
</dbReference>
<dbReference type="GO" id="GO:0016627">
    <property type="term" value="F:oxidoreductase activity, acting on the CH-CH group of donors"/>
    <property type="evidence" value="ECO:0007669"/>
    <property type="project" value="TreeGrafter"/>
</dbReference>
<dbReference type="GO" id="GO:0070967">
    <property type="term" value="F:coenzyme F420 binding"/>
    <property type="evidence" value="ECO:0007669"/>
    <property type="project" value="TreeGrafter"/>
</dbReference>
<dbReference type="InterPro" id="IPR012349">
    <property type="entry name" value="Split_barrel_FMN-bd"/>
</dbReference>
<evidence type="ECO:0000256" key="1">
    <source>
        <dbReference type="ARBA" id="ARBA00023002"/>
    </source>
</evidence>
<protein>
    <recommendedName>
        <fullName evidence="2">Pyridoxamine 5'-phosphate oxidase N-terminal domain-containing protein</fullName>
    </recommendedName>
</protein>
<dbReference type="EMBL" id="UOEK01000587">
    <property type="protein sequence ID" value="VAW09477.1"/>
    <property type="molecule type" value="Genomic_DNA"/>
</dbReference>
<reference evidence="3" key="1">
    <citation type="submission" date="2018-06" db="EMBL/GenBank/DDBJ databases">
        <authorList>
            <person name="Zhirakovskaya E."/>
        </authorList>
    </citation>
    <scope>NUCLEOTIDE SEQUENCE</scope>
</reference>
<feature type="domain" description="Pyridoxamine 5'-phosphate oxidase N-terminal" evidence="2">
    <location>
        <begin position="21"/>
        <end position="123"/>
    </location>
</feature>
<keyword evidence="1" id="KW-0560">Oxidoreductase</keyword>
<organism evidence="3">
    <name type="scientific">hydrothermal vent metagenome</name>
    <dbReference type="NCBI Taxonomy" id="652676"/>
    <lineage>
        <taxon>unclassified sequences</taxon>
        <taxon>metagenomes</taxon>
        <taxon>ecological metagenomes</taxon>
    </lineage>
</organism>
<name>A0A3B0T815_9ZZZZ</name>
<evidence type="ECO:0000313" key="3">
    <source>
        <dbReference type="EMBL" id="VAW09477.1"/>
    </source>
</evidence>
<dbReference type="PANTHER" id="PTHR35176">
    <property type="entry name" value="HEME OXYGENASE HI_0854-RELATED"/>
    <property type="match status" value="1"/>
</dbReference>
<accession>A0A3B0T815</accession>